<evidence type="ECO:0000313" key="4">
    <source>
        <dbReference type="Proteomes" id="UP000051373"/>
    </source>
</evidence>
<evidence type="ECO:0000259" key="2">
    <source>
        <dbReference type="Pfam" id="PF00432"/>
    </source>
</evidence>
<dbReference type="InterPro" id="IPR008930">
    <property type="entry name" value="Terpenoid_cyclase/PrenylTrfase"/>
</dbReference>
<dbReference type="Gene3D" id="1.50.10.20">
    <property type="match status" value="2"/>
</dbReference>
<keyword evidence="1" id="KW-0677">Repeat</keyword>
<dbReference type="STRING" id="1703779.AMJ83_08755"/>
<dbReference type="SUPFAM" id="SSF48239">
    <property type="entry name" value="Terpenoid cyclases/Protein prenyltransferases"/>
    <property type="match status" value="1"/>
</dbReference>
<name>A0A0S8FQH0_UNCW3</name>
<dbReference type="InterPro" id="IPR001330">
    <property type="entry name" value="Prenyltrans"/>
</dbReference>
<dbReference type="EMBL" id="LJUJ01000021">
    <property type="protein sequence ID" value="KPK62965.1"/>
    <property type="molecule type" value="Genomic_DNA"/>
</dbReference>
<sequence>MKVHTPQFDWLLTGEPFVQYRTLVDLLDKKVTDRHVQSVKKAIRNHRLIRSIFKKRNKSGFWGSADEIFKWWPKKDSTFWVLGVLADFGFSKQDKDVVPACEYVFSKQMTSGAFGWAPPPTPGDCFTGILAESLSNLGYVDDPRLKKAYAWLARRQRLDGGFWCKATGQPGKPRQAEPSCAYATLCTLGALALHPTYKNSVVAEKALEFLLTCWDKRGKIKYAGHDSHIGSGWEKLKYPHTDYRILKFLDIIAQFDSARTDPRVQSMIDMLVSKQDKDGRYRAESIHKAWSGFDFAQKEKPSRWITFIVYYILKRMNA</sequence>
<evidence type="ECO:0000313" key="3">
    <source>
        <dbReference type="EMBL" id="KPK62965.1"/>
    </source>
</evidence>
<dbReference type="CDD" id="cd00688">
    <property type="entry name" value="ISOPREN_C2_like"/>
    <property type="match status" value="1"/>
</dbReference>
<dbReference type="Proteomes" id="UP000051373">
    <property type="component" value="Unassembled WGS sequence"/>
</dbReference>
<dbReference type="Pfam" id="PF00432">
    <property type="entry name" value="Prenyltrans"/>
    <property type="match status" value="1"/>
</dbReference>
<feature type="domain" description="Prenyltransferase alpha-alpha toroid" evidence="2">
    <location>
        <begin position="41"/>
        <end position="197"/>
    </location>
</feature>
<comment type="caution">
    <text evidence="3">The sequence shown here is derived from an EMBL/GenBank/DDBJ whole genome shotgun (WGS) entry which is preliminary data.</text>
</comment>
<accession>A0A0S8FQH0</accession>
<dbReference type="GO" id="GO:0003824">
    <property type="term" value="F:catalytic activity"/>
    <property type="evidence" value="ECO:0007669"/>
    <property type="project" value="InterPro"/>
</dbReference>
<dbReference type="AlphaFoldDB" id="A0A0S8FQH0"/>
<evidence type="ECO:0000256" key="1">
    <source>
        <dbReference type="ARBA" id="ARBA00022737"/>
    </source>
</evidence>
<protein>
    <recommendedName>
        <fullName evidence="2">Prenyltransferase alpha-alpha toroid domain-containing protein</fullName>
    </recommendedName>
</protein>
<proteinExistence type="predicted"/>
<reference evidence="3 4" key="1">
    <citation type="journal article" date="2015" name="Microbiome">
        <title>Genomic resolution of linkages in carbon, nitrogen, and sulfur cycling among widespread estuary sediment bacteria.</title>
        <authorList>
            <person name="Baker B.J."/>
            <person name="Lazar C.S."/>
            <person name="Teske A.P."/>
            <person name="Dick G.J."/>
        </authorList>
    </citation>
    <scope>NUCLEOTIDE SEQUENCE [LARGE SCALE GENOMIC DNA]</scope>
    <source>
        <strain evidence="3">SM23_42</strain>
    </source>
</reference>
<gene>
    <name evidence="3" type="ORF">AMJ83_08755</name>
</gene>
<organism evidence="3 4">
    <name type="scientific">candidate division WOR_3 bacterium SM23_42</name>
    <dbReference type="NCBI Taxonomy" id="1703779"/>
    <lineage>
        <taxon>Bacteria</taxon>
        <taxon>Bacteria division WOR-3</taxon>
    </lineage>
</organism>